<keyword evidence="2" id="KW-1185">Reference proteome</keyword>
<dbReference type="EMBL" id="CM042890">
    <property type="protein sequence ID" value="KAI4311523.1"/>
    <property type="molecule type" value="Genomic_DNA"/>
</dbReference>
<comment type="caution">
    <text evidence="1">The sequence shown here is derived from an EMBL/GenBank/DDBJ whole genome shotgun (WGS) entry which is preliminary data.</text>
</comment>
<name>A0ACB9LKB2_9MYRT</name>
<organism evidence="1 2">
    <name type="scientific">Melastoma candidum</name>
    <dbReference type="NCBI Taxonomy" id="119954"/>
    <lineage>
        <taxon>Eukaryota</taxon>
        <taxon>Viridiplantae</taxon>
        <taxon>Streptophyta</taxon>
        <taxon>Embryophyta</taxon>
        <taxon>Tracheophyta</taxon>
        <taxon>Spermatophyta</taxon>
        <taxon>Magnoliopsida</taxon>
        <taxon>eudicotyledons</taxon>
        <taxon>Gunneridae</taxon>
        <taxon>Pentapetalae</taxon>
        <taxon>rosids</taxon>
        <taxon>malvids</taxon>
        <taxon>Myrtales</taxon>
        <taxon>Melastomataceae</taxon>
        <taxon>Melastomatoideae</taxon>
        <taxon>Melastomateae</taxon>
        <taxon>Melastoma</taxon>
    </lineage>
</organism>
<accession>A0ACB9LKB2</accession>
<evidence type="ECO:0000313" key="2">
    <source>
        <dbReference type="Proteomes" id="UP001057402"/>
    </source>
</evidence>
<proteinExistence type="predicted"/>
<reference evidence="2" key="1">
    <citation type="journal article" date="2023" name="Front. Plant Sci.">
        <title>Chromosomal-level genome assembly of Melastoma candidum provides insights into trichome evolution.</title>
        <authorList>
            <person name="Zhong Y."/>
            <person name="Wu W."/>
            <person name="Sun C."/>
            <person name="Zou P."/>
            <person name="Liu Y."/>
            <person name="Dai S."/>
            <person name="Zhou R."/>
        </authorList>
    </citation>
    <scope>NUCLEOTIDE SEQUENCE [LARGE SCALE GENOMIC DNA]</scope>
</reference>
<dbReference type="Proteomes" id="UP001057402">
    <property type="component" value="Chromosome 11"/>
</dbReference>
<evidence type="ECO:0000313" key="1">
    <source>
        <dbReference type="EMBL" id="KAI4311523.1"/>
    </source>
</evidence>
<gene>
    <name evidence="1" type="ORF">MLD38_036409</name>
</gene>
<protein>
    <submittedName>
        <fullName evidence="1">Uncharacterized protein</fullName>
    </submittedName>
</protein>
<sequence>MFSIQHSHVDCDLAVSSVEIRYWVALIGHAFGFSIGKSSSCSRILMALTTWLAAGGQLIASHFEQQDNRSLLHVESKMDDLHDHIIIYGFRHVGQMLSFFQNDQFGLLLLIERVAVGRALDLPVYFGDAGNREVLHKIGAERASGATAVVPETLAKLPMSEIAATINEFRSQHLSEPTEEHYPYDLPILFETYMDGHNLTNCRTPFCGSGSCFRESCDGRGESIPFWFGSGGRR</sequence>